<comment type="caution">
    <text evidence="7">The sequence shown here is derived from an EMBL/GenBank/DDBJ whole genome shotgun (WGS) entry which is preliminary data.</text>
</comment>
<dbReference type="Proteomes" id="UP000193781">
    <property type="component" value="Unassembled WGS sequence"/>
</dbReference>
<dbReference type="Pfam" id="PF07731">
    <property type="entry name" value="Cu-oxidase_2"/>
    <property type="match status" value="1"/>
</dbReference>
<dbReference type="GO" id="GO:0005507">
    <property type="term" value="F:copper ion binding"/>
    <property type="evidence" value="ECO:0007669"/>
    <property type="project" value="InterPro"/>
</dbReference>
<dbReference type="OrthoDB" id="345021at2"/>
<feature type="domain" description="Plastocyanin-like" evidence="4">
    <location>
        <begin position="248"/>
        <end position="331"/>
    </location>
</feature>
<dbReference type="PROSITE" id="PS00080">
    <property type="entry name" value="MULTICOPPER_OXIDASE2"/>
    <property type="match status" value="1"/>
</dbReference>
<evidence type="ECO:0000256" key="2">
    <source>
        <dbReference type="ARBA" id="ARBA00023002"/>
    </source>
</evidence>
<dbReference type="InterPro" id="IPR045087">
    <property type="entry name" value="Cu-oxidase_fam"/>
</dbReference>
<evidence type="ECO:0000259" key="6">
    <source>
        <dbReference type="Pfam" id="PF07732"/>
    </source>
</evidence>
<dbReference type="InterPro" id="IPR006311">
    <property type="entry name" value="TAT_signal"/>
</dbReference>
<protein>
    <submittedName>
        <fullName evidence="7">Copper oxidase</fullName>
    </submittedName>
</protein>
<dbReference type="InterPro" id="IPR001117">
    <property type="entry name" value="Cu-oxidase_2nd"/>
</dbReference>
<evidence type="ECO:0000256" key="3">
    <source>
        <dbReference type="ARBA" id="ARBA00023008"/>
    </source>
</evidence>
<reference evidence="7 8" key="1">
    <citation type="submission" date="2016-01" db="EMBL/GenBank/DDBJ databases">
        <title>The new phylogeny of the genus Mycobacterium.</title>
        <authorList>
            <person name="Tarcisio F."/>
            <person name="Conor M."/>
            <person name="Antonella G."/>
            <person name="Elisabetta G."/>
            <person name="Giulia F.S."/>
            <person name="Sara T."/>
            <person name="Anna F."/>
            <person name="Clotilde B."/>
            <person name="Roberto B."/>
            <person name="Veronica D.S."/>
            <person name="Fabio R."/>
            <person name="Monica P."/>
            <person name="Olivier J."/>
            <person name="Enrico T."/>
            <person name="Nicola S."/>
        </authorList>
    </citation>
    <scope>NUCLEOTIDE SEQUENCE [LARGE SCALE GENOMIC DNA]</scope>
    <source>
        <strain evidence="7 8">DSM 44803</strain>
    </source>
</reference>
<dbReference type="Pfam" id="PF00394">
    <property type="entry name" value="Cu-oxidase"/>
    <property type="match status" value="1"/>
</dbReference>
<gene>
    <name evidence="7" type="ORF">AWC17_30890</name>
</gene>
<dbReference type="AlphaFoldDB" id="A0A0F5N3N5"/>
<dbReference type="PANTHER" id="PTHR11709">
    <property type="entry name" value="MULTI-COPPER OXIDASE"/>
    <property type="match status" value="1"/>
</dbReference>
<feature type="domain" description="Plastocyanin-like" evidence="6">
    <location>
        <begin position="71"/>
        <end position="182"/>
    </location>
</feature>
<dbReference type="Gene3D" id="2.60.40.420">
    <property type="entry name" value="Cupredoxins - blue copper proteins"/>
    <property type="match status" value="2"/>
</dbReference>
<evidence type="ECO:0000313" key="7">
    <source>
        <dbReference type="EMBL" id="ORW25992.1"/>
    </source>
</evidence>
<dbReference type="SUPFAM" id="SSF49503">
    <property type="entry name" value="Cupredoxins"/>
    <property type="match status" value="3"/>
</dbReference>
<dbReference type="PANTHER" id="PTHR11709:SF394">
    <property type="entry name" value="FI03373P-RELATED"/>
    <property type="match status" value="1"/>
</dbReference>
<dbReference type="InterPro" id="IPR008972">
    <property type="entry name" value="Cupredoxin"/>
</dbReference>
<dbReference type="STRING" id="244292.ABW17_24495"/>
<dbReference type="InterPro" id="IPR011706">
    <property type="entry name" value="Cu-oxidase_C"/>
</dbReference>
<name>A0A0F5N3N5_9MYCO</name>
<accession>A0A0F5N3N5</accession>
<feature type="domain" description="Plastocyanin-like" evidence="5">
    <location>
        <begin position="388"/>
        <end position="504"/>
    </location>
</feature>
<dbReference type="GO" id="GO:0016491">
    <property type="term" value="F:oxidoreductase activity"/>
    <property type="evidence" value="ECO:0007669"/>
    <property type="project" value="UniProtKB-KW"/>
</dbReference>
<organism evidence="7 8">
    <name type="scientific">Mycobacterium nebraskense</name>
    <dbReference type="NCBI Taxonomy" id="244292"/>
    <lineage>
        <taxon>Bacteria</taxon>
        <taxon>Bacillati</taxon>
        <taxon>Actinomycetota</taxon>
        <taxon>Actinomycetes</taxon>
        <taxon>Mycobacteriales</taxon>
        <taxon>Mycobacteriaceae</taxon>
        <taxon>Mycobacterium</taxon>
    </lineage>
</organism>
<dbReference type="EMBL" id="LQPH01000099">
    <property type="protein sequence ID" value="ORW25992.1"/>
    <property type="molecule type" value="Genomic_DNA"/>
</dbReference>
<keyword evidence="3" id="KW-0186">Copper</keyword>
<keyword evidence="2" id="KW-0560">Oxidoreductase</keyword>
<keyword evidence="8" id="KW-1185">Reference proteome</keyword>
<evidence type="ECO:0000313" key="8">
    <source>
        <dbReference type="Proteomes" id="UP000193781"/>
    </source>
</evidence>
<evidence type="ECO:0000256" key="1">
    <source>
        <dbReference type="ARBA" id="ARBA00022723"/>
    </source>
</evidence>
<dbReference type="PROSITE" id="PS51318">
    <property type="entry name" value="TAT"/>
    <property type="match status" value="1"/>
</dbReference>
<sequence>MTASTFCCPPSTRIRGGDDVSLDRRDFFKWGGLAMLAASGSAGAAAACGRPPPGGKADYTLWIGTGAVELAPGHVVSTLTYNGQFPGPLLRFKEGQRTSVDVFNDTGSPEQLHWHGQHVGVDVDGSAEEGTPYIPAHGMRRLSFIPGPAGFRFYHTHVVPRSDLSRGQYSGLVGPVYIEPRQDAGAYDQEIFLTLKEFEPTFSRGGDMASDFLAGAQDPDLKARGESSMAASLARGEPRGYEVGYGAFAVNGRMLGHGDPIRVRAGERVLLHVLNGSATESRSLALPGHTFNVVALDGNPVPNPAAVPVLWLGAAERISALVTMNNPGVWVLGDLSDDDRGHGMGVVVEYAGRGGDPQWASPPPFAWDYRLFAAPNPASAPPPEHTIEMLIEKRNAADNGFNLWTFNGTPFSMDANQPVLDVQRGKRYRLRFRNASDDLHPMHLHRHTFEITQFAGTPTAGVRKDVAMLGGYQSMDVDFVADQPGLSLLHCHQQIHMDYGLMLLLNSG</sequence>
<keyword evidence="1" id="KW-0479">Metal-binding</keyword>
<dbReference type="Pfam" id="PF07732">
    <property type="entry name" value="Cu-oxidase_3"/>
    <property type="match status" value="1"/>
</dbReference>
<evidence type="ECO:0000259" key="4">
    <source>
        <dbReference type="Pfam" id="PF00394"/>
    </source>
</evidence>
<dbReference type="InterPro" id="IPR011707">
    <property type="entry name" value="Cu-oxidase-like_N"/>
</dbReference>
<dbReference type="CDD" id="cd13908">
    <property type="entry name" value="CuRO_3_MCO_like_2"/>
    <property type="match status" value="1"/>
</dbReference>
<proteinExistence type="predicted"/>
<dbReference type="InterPro" id="IPR002355">
    <property type="entry name" value="Cu_oxidase_Cu_BS"/>
</dbReference>
<evidence type="ECO:0000259" key="5">
    <source>
        <dbReference type="Pfam" id="PF07731"/>
    </source>
</evidence>